<dbReference type="AlphaFoldDB" id="A0A432WVJ8"/>
<evidence type="ECO:0000313" key="5">
    <source>
        <dbReference type="Proteomes" id="UP000286934"/>
    </source>
</evidence>
<keyword evidence="5" id="KW-1185">Reference proteome</keyword>
<comment type="similarity">
    <text evidence="1">Belongs to the CpoB family.</text>
</comment>
<dbReference type="PROSITE" id="PS50005">
    <property type="entry name" value="TPR"/>
    <property type="match status" value="1"/>
</dbReference>
<feature type="repeat" description="TPR" evidence="2">
    <location>
        <begin position="164"/>
        <end position="197"/>
    </location>
</feature>
<dbReference type="HAMAP" id="MF_02066">
    <property type="entry name" value="CpoB"/>
    <property type="match status" value="1"/>
</dbReference>
<sequence length="247" mass="28093" precursor="true">MKLSGLVIAFSFSTMVFAQGAPVVNAANAQGNETVQERLDRLERLLAGRSQGQGEMLEQLGRLQRELSELRGASEEHAHQLEQILQRQRDIYQELDRLSQQIRQSAETPVATLPNTNVSFSENESENEAYDRAVALVLQERQYERAIPQFQAFLENYPGSSYTNNAHYWLGQLFYAQENYTEAKKHFSTVVRDFPDSNKRADCLLKLGMIAAAENNSSEAQRYFNQVRSEYADSTEAEMAGRQLENL</sequence>
<feature type="chain" id="PRO_5019599744" description="Cell division coordinator CpoB" evidence="1">
    <location>
        <begin position="19"/>
        <end position="247"/>
    </location>
</feature>
<feature type="signal peptide" evidence="1">
    <location>
        <begin position="1"/>
        <end position="18"/>
    </location>
</feature>
<dbReference type="Pfam" id="PF13174">
    <property type="entry name" value="TPR_6"/>
    <property type="match status" value="1"/>
</dbReference>
<comment type="function">
    <text evidence="1">Mediates coordination of peptidoglycan synthesis and outer membrane constriction during cell division.</text>
</comment>
<protein>
    <recommendedName>
        <fullName evidence="1">Cell division coordinator CpoB</fullName>
    </recommendedName>
</protein>
<dbReference type="Pfam" id="PF13424">
    <property type="entry name" value="TPR_12"/>
    <property type="match status" value="1"/>
</dbReference>
<dbReference type="InterPro" id="IPR019734">
    <property type="entry name" value="TPR_rpt"/>
</dbReference>
<dbReference type="Proteomes" id="UP000286934">
    <property type="component" value="Unassembled WGS sequence"/>
</dbReference>
<evidence type="ECO:0000259" key="3">
    <source>
        <dbReference type="Pfam" id="PF16331"/>
    </source>
</evidence>
<dbReference type="GO" id="GO:0030288">
    <property type="term" value="C:outer membrane-bounded periplasmic space"/>
    <property type="evidence" value="ECO:0007669"/>
    <property type="project" value="UniProtKB-UniRule"/>
</dbReference>
<dbReference type="InterPro" id="IPR011990">
    <property type="entry name" value="TPR-like_helical_dom_sf"/>
</dbReference>
<proteinExistence type="inferred from homology"/>
<dbReference type="InterPro" id="IPR034706">
    <property type="entry name" value="CpoB"/>
</dbReference>
<reference evidence="5" key="1">
    <citation type="journal article" date="2018" name="Front. Microbiol.">
        <title>Genome-Based Analysis Reveals the Taxonomy and Diversity of the Family Idiomarinaceae.</title>
        <authorList>
            <person name="Liu Y."/>
            <person name="Lai Q."/>
            <person name="Shao Z."/>
        </authorList>
    </citation>
    <scope>NUCLEOTIDE SEQUENCE [LARGE SCALE GENOMIC DNA]</scope>
    <source>
        <strain evidence="5">AIS</strain>
    </source>
</reference>
<dbReference type="SUPFAM" id="SSF48452">
    <property type="entry name" value="TPR-like"/>
    <property type="match status" value="1"/>
</dbReference>
<dbReference type="Pfam" id="PF16331">
    <property type="entry name" value="TolA_bind_tri"/>
    <property type="match status" value="1"/>
</dbReference>
<dbReference type="GO" id="GO:0070206">
    <property type="term" value="P:protein trimerization"/>
    <property type="evidence" value="ECO:0007669"/>
    <property type="project" value="InterPro"/>
</dbReference>
<evidence type="ECO:0000313" key="4">
    <source>
        <dbReference type="EMBL" id="RUO37792.1"/>
    </source>
</evidence>
<dbReference type="Gene3D" id="1.20.5.110">
    <property type="match status" value="1"/>
</dbReference>
<evidence type="ECO:0000256" key="1">
    <source>
        <dbReference type="HAMAP-Rule" id="MF_02066"/>
    </source>
</evidence>
<comment type="caution">
    <text evidence="4">The sequence shown here is derived from an EMBL/GenBank/DDBJ whole genome shotgun (WGS) entry which is preliminary data.</text>
</comment>
<gene>
    <name evidence="4" type="primary">ygbF</name>
    <name evidence="1" type="synonym">cpoB</name>
    <name evidence="4" type="ORF">CWE13_05215</name>
</gene>
<keyword evidence="1" id="KW-0732">Signal</keyword>
<accession>A0A432WVJ8</accession>
<dbReference type="OrthoDB" id="9768142at2"/>
<dbReference type="Gene3D" id="1.25.40.10">
    <property type="entry name" value="Tetratricopeptide repeat domain"/>
    <property type="match status" value="1"/>
</dbReference>
<dbReference type="GO" id="GO:0043093">
    <property type="term" value="P:FtsZ-dependent cytokinesis"/>
    <property type="evidence" value="ECO:0007669"/>
    <property type="project" value="UniProtKB-UniRule"/>
</dbReference>
<keyword evidence="1" id="KW-0132">Cell division</keyword>
<evidence type="ECO:0000256" key="2">
    <source>
        <dbReference type="PROSITE-ProRule" id="PRU00339"/>
    </source>
</evidence>
<keyword evidence="1" id="KW-0574">Periplasm</keyword>
<feature type="domain" description="YbgF trimerisation" evidence="3">
    <location>
        <begin position="35"/>
        <end position="108"/>
    </location>
</feature>
<dbReference type="EMBL" id="PIPP01000002">
    <property type="protein sequence ID" value="RUO37792.1"/>
    <property type="molecule type" value="Genomic_DNA"/>
</dbReference>
<dbReference type="InterPro" id="IPR014162">
    <property type="entry name" value="CpoB_C"/>
</dbReference>
<dbReference type="NCBIfam" id="TIGR02795">
    <property type="entry name" value="tol_pal_ybgF"/>
    <property type="match status" value="1"/>
</dbReference>
<name>A0A432WVJ8_9GAMM</name>
<organism evidence="4 5">
    <name type="scientific">Aliidiomarina shirensis</name>
    <dbReference type="NCBI Taxonomy" id="1048642"/>
    <lineage>
        <taxon>Bacteria</taxon>
        <taxon>Pseudomonadati</taxon>
        <taxon>Pseudomonadota</taxon>
        <taxon>Gammaproteobacteria</taxon>
        <taxon>Alteromonadales</taxon>
        <taxon>Idiomarinaceae</taxon>
        <taxon>Aliidiomarina</taxon>
    </lineage>
</organism>
<keyword evidence="2" id="KW-0802">TPR repeat</keyword>
<dbReference type="InterPro" id="IPR032519">
    <property type="entry name" value="YbgF_tri"/>
</dbReference>
<comment type="subcellular location">
    <subcellularLocation>
        <location evidence="1">Periplasm</location>
    </subcellularLocation>
</comment>
<keyword evidence="1" id="KW-0131">Cell cycle</keyword>